<organism evidence="1">
    <name type="scientific">Streptomyces sp. NBC_00049</name>
    <dbReference type="NCBI Taxonomy" id="2903617"/>
    <lineage>
        <taxon>Bacteria</taxon>
        <taxon>Bacillati</taxon>
        <taxon>Actinomycetota</taxon>
        <taxon>Actinomycetes</taxon>
        <taxon>Kitasatosporales</taxon>
        <taxon>Streptomycetaceae</taxon>
        <taxon>Streptomyces</taxon>
    </lineage>
</organism>
<dbReference type="EMBL" id="CP108264">
    <property type="protein sequence ID" value="WTU74883.1"/>
    <property type="molecule type" value="Genomic_DNA"/>
</dbReference>
<name>A0AAU2JRI3_9ACTN</name>
<reference evidence="1" key="1">
    <citation type="submission" date="2022-10" db="EMBL/GenBank/DDBJ databases">
        <title>The complete genomes of actinobacterial strains from the NBC collection.</title>
        <authorList>
            <person name="Joergensen T.S."/>
            <person name="Alvarez Arevalo M."/>
            <person name="Sterndorff E.B."/>
            <person name="Faurdal D."/>
            <person name="Vuksanovic O."/>
            <person name="Mourched A.-S."/>
            <person name="Charusanti P."/>
            <person name="Shaw S."/>
            <person name="Blin K."/>
            <person name="Weber T."/>
        </authorList>
    </citation>
    <scope>NUCLEOTIDE SEQUENCE</scope>
    <source>
        <strain evidence="1">NBC_00049</strain>
    </source>
</reference>
<accession>A0AAU2JRI3</accession>
<evidence type="ECO:0008006" key="2">
    <source>
        <dbReference type="Google" id="ProtNLM"/>
    </source>
</evidence>
<dbReference type="AlphaFoldDB" id="A0AAU2JRI3"/>
<protein>
    <recommendedName>
        <fullName evidence="2">Circularly permuted ATPgrasp domain-containing protein</fullName>
    </recommendedName>
</protein>
<evidence type="ECO:0000313" key="1">
    <source>
        <dbReference type="EMBL" id="WTU74883.1"/>
    </source>
</evidence>
<dbReference type="SUPFAM" id="SSF56059">
    <property type="entry name" value="Glutathione synthetase ATP-binding domain-like"/>
    <property type="match status" value="1"/>
</dbReference>
<proteinExistence type="predicted"/>
<sequence>MTDRITELYNKESLAEGSPLPTIMGEVERDPALANWTGSYLSRPLFIEKAQIEAFADDVLALFDVITSLPQRLFDGDLDRYCDALGIDEQRKKLIIRLGGITPPRYGRADMYHNGTSFKLLEIGIASEVGGADRAGEIPRALLDSAPFAAFAQQHGLGYTHTGHEVAQTLVAAGAEIAPGRRPVVALLEGPGGLANYASHWNTFRDVMRGFDVDFHVAEVGDVEDRDGKLHLGELPVDVILRCFTVEEIIEDEHGSDLVEPIFKAHEAGTVFLFTPMESNLFANKACLALLSDPQYRSSFTEAELELIDRVLPWTRSLKADPSPEHDALLAHARAHRAELILKPNAFYGGTGVIAGWTSTEEEWLAAIEQGVAEGAIVQERVVPRSEPVVNPETGEEEAWQAAWGLFYTPRGYAGAYARAVPAFESPVIGVTAYKNTRTAGVLHY</sequence>
<gene>
    <name evidence="1" type="ORF">OG327_17060</name>
</gene>